<name>A0A7M5WR98_9CNID</name>
<proteinExistence type="predicted"/>
<organism evidence="1 2">
    <name type="scientific">Clytia hemisphaerica</name>
    <dbReference type="NCBI Taxonomy" id="252671"/>
    <lineage>
        <taxon>Eukaryota</taxon>
        <taxon>Metazoa</taxon>
        <taxon>Cnidaria</taxon>
        <taxon>Hydrozoa</taxon>
        <taxon>Hydroidolina</taxon>
        <taxon>Leptothecata</taxon>
        <taxon>Obeliida</taxon>
        <taxon>Clytiidae</taxon>
        <taxon>Clytia</taxon>
    </lineage>
</organism>
<dbReference type="AlphaFoldDB" id="A0A7M5WR98"/>
<keyword evidence="2" id="KW-1185">Reference proteome</keyword>
<accession>A0A7M5WR98</accession>
<evidence type="ECO:0000313" key="1">
    <source>
        <dbReference type="EnsemblMetazoa" id="CLYHEMP005120.1"/>
    </source>
</evidence>
<protein>
    <submittedName>
        <fullName evidence="1">Uncharacterized protein</fullName>
    </submittedName>
</protein>
<dbReference type="Proteomes" id="UP000594262">
    <property type="component" value="Unplaced"/>
</dbReference>
<reference evidence="1" key="1">
    <citation type="submission" date="2021-01" db="UniProtKB">
        <authorList>
            <consortium name="EnsemblMetazoa"/>
        </authorList>
    </citation>
    <scope>IDENTIFICATION</scope>
</reference>
<sequence>MESQSSEHLQRARTEQQISSMMLNTKETNKFDMELSTHEEIRTISTQIKAQLEYKYRKTTKKFKIHKGKKYQTLIEDDSEDTDTFYEAMTEYNLQESPLLISKESIIKAQLAKKYSDQENKRRCRKNGVFEVPTERKRKHGISERDELERLSVHRILQEYLFNESVKEIFLS</sequence>
<evidence type="ECO:0000313" key="2">
    <source>
        <dbReference type="Proteomes" id="UP000594262"/>
    </source>
</evidence>
<dbReference type="EnsemblMetazoa" id="CLYHEMT005120.1">
    <property type="protein sequence ID" value="CLYHEMP005120.1"/>
    <property type="gene ID" value="CLYHEMG005120"/>
</dbReference>